<sequence>MLQETENPTPHGILARFTELPPYLPRGLYEFDDPQTLGDLASGQAIAIDRRWYDVLGCTSVNGWVSVDTTGPKLTAHETTPVHLAWREPDREPVATWV</sequence>
<evidence type="ECO:0000313" key="2">
    <source>
        <dbReference type="Proteomes" id="UP000730482"/>
    </source>
</evidence>
<dbReference type="EMBL" id="JAAFYZ010000078">
    <property type="protein sequence ID" value="MBS2549646.1"/>
    <property type="molecule type" value="Genomic_DNA"/>
</dbReference>
<dbReference type="Proteomes" id="UP000730482">
    <property type="component" value="Unassembled WGS sequence"/>
</dbReference>
<name>A0ABS5KUA5_9ACTN</name>
<organism evidence="1 2">
    <name type="scientific">Catenulispora pinistramenti</name>
    <dbReference type="NCBI Taxonomy" id="2705254"/>
    <lineage>
        <taxon>Bacteria</taxon>
        <taxon>Bacillati</taxon>
        <taxon>Actinomycetota</taxon>
        <taxon>Actinomycetes</taxon>
        <taxon>Catenulisporales</taxon>
        <taxon>Catenulisporaceae</taxon>
        <taxon>Catenulispora</taxon>
    </lineage>
</organism>
<proteinExistence type="predicted"/>
<gene>
    <name evidence="1" type="ORF">KGQ19_22540</name>
</gene>
<keyword evidence="2" id="KW-1185">Reference proteome</keyword>
<protein>
    <submittedName>
        <fullName evidence="1">Uncharacterized protein</fullName>
    </submittedName>
</protein>
<evidence type="ECO:0000313" key="1">
    <source>
        <dbReference type="EMBL" id="MBS2549646.1"/>
    </source>
</evidence>
<reference evidence="1 2" key="1">
    <citation type="submission" date="2020-02" db="EMBL/GenBank/DDBJ databases">
        <title>Acidophilic actinobacteria isolated from forest soil.</title>
        <authorList>
            <person name="Golinska P."/>
        </authorList>
    </citation>
    <scope>NUCLEOTIDE SEQUENCE [LARGE SCALE GENOMIC DNA]</scope>
    <source>
        <strain evidence="1 2">NL8</strain>
    </source>
</reference>
<comment type="caution">
    <text evidence="1">The sequence shown here is derived from an EMBL/GenBank/DDBJ whole genome shotgun (WGS) entry which is preliminary data.</text>
</comment>
<dbReference type="RefSeq" id="WP_212011206.1">
    <property type="nucleotide sequence ID" value="NZ_JAAFYZ010000078.1"/>
</dbReference>
<accession>A0ABS5KUA5</accession>